<gene>
    <name evidence="2" type="ORF">SAMN05216175_107186</name>
</gene>
<feature type="domain" description="Integrase catalytic" evidence="1">
    <location>
        <begin position="51"/>
        <end position="148"/>
    </location>
</feature>
<dbReference type="Pfam" id="PF00665">
    <property type="entry name" value="rve"/>
    <property type="match status" value="1"/>
</dbReference>
<evidence type="ECO:0000313" key="3">
    <source>
        <dbReference type="Proteomes" id="UP000198623"/>
    </source>
</evidence>
<proteinExistence type="predicted"/>
<dbReference type="EMBL" id="FOOU01000007">
    <property type="protein sequence ID" value="SFG49804.1"/>
    <property type="molecule type" value="Genomic_DNA"/>
</dbReference>
<dbReference type="NCBIfam" id="NF033516">
    <property type="entry name" value="transpos_IS3"/>
    <property type="match status" value="1"/>
</dbReference>
<dbReference type="InterPro" id="IPR048020">
    <property type="entry name" value="Transpos_IS3"/>
</dbReference>
<evidence type="ECO:0000259" key="1">
    <source>
        <dbReference type="PROSITE" id="PS50994"/>
    </source>
</evidence>
<dbReference type="Gene3D" id="3.30.420.10">
    <property type="entry name" value="Ribonuclease H-like superfamily/Ribonuclease H"/>
    <property type="match status" value="1"/>
</dbReference>
<dbReference type="InterPro" id="IPR001584">
    <property type="entry name" value="Integrase_cat-core"/>
</dbReference>
<dbReference type="PROSITE" id="PS50994">
    <property type="entry name" value="INTEGRASE"/>
    <property type="match status" value="1"/>
</dbReference>
<protein>
    <submittedName>
        <fullName evidence="2">Putative transposase</fullName>
    </submittedName>
</protein>
<name>A0A1I2SA87_9GAMM</name>
<keyword evidence="3" id="KW-1185">Reference proteome</keyword>
<dbReference type="PANTHER" id="PTHR46889:SF4">
    <property type="entry name" value="TRANSPOSASE INSO FOR INSERTION SEQUENCE ELEMENT IS911B-RELATED"/>
    <property type="match status" value="1"/>
</dbReference>
<dbReference type="GO" id="GO:0003676">
    <property type="term" value="F:nucleic acid binding"/>
    <property type="evidence" value="ECO:0007669"/>
    <property type="project" value="InterPro"/>
</dbReference>
<dbReference type="Proteomes" id="UP000198623">
    <property type="component" value="Unassembled WGS sequence"/>
</dbReference>
<evidence type="ECO:0000313" key="2">
    <source>
        <dbReference type="EMBL" id="SFG49804.1"/>
    </source>
</evidence>
<reference evidence="3" key="1">
    <citation type="submission" date="2016-10" db="EMBL/GenBank/DDBJ databases">
        <authorList>
            <person name="Varghese N."/>
            <person name="Submissions S."/>
        </authorList>
    </citation>
    <scope>NUCLEOTIDE SEQUENCE [LARGE SCALE GENOMIC DNA]</scope>
    <source>
        <strain evidence="3">CGMCC 1.10971</strain>
    </source>
</reference>
<dbReference type="PANTHER" id="PTHR46889">
    <property type="entry name" value="TRANSPOSASE INSF FOR INSERTION SEQUENCE IS3B-RELATED"/>
    <property type="match status" value="1"/>
</dbReference>
<dbReference type="InterPro" id="IPR050900">
    <property type="entry name" value="Transposase_IS3/IS150/IS904"/>
</dbReference>
<dbReference type="GO" id="GO:0015074">
    <property type="term" value="P:DNA integration"/>
    <property type="evidence" value="ECO:0007669"/>
    <property type="project" value="InterPro"/>
</dbReference>
<dbReference type="AlphaFoldDB" id="A0A1I2SA87"/>
<dbReference type="InterPro" id="IPR036397">
    <property type="entry name" value="RNaseH_sf"/>
</dbReference>
<dbReference type="STRING" id="1045558.SAMN05216175_107186"/>
<sequence length="148" mass="17228">MRSMGEKVGINRVHRLMKLSGLKAQVGYRKPRYRTGSSHITTANTLDRQFTVQMPNHAWVTDITYIKTHEGWLFLAVVIDLYSRRVVGWSMQPRMTKELALNALLMAVWRRKPRSKVLVHSDQGSQYTSHDWYEFIKDNGKRPVITPS</sequence>
<dbReference type="InterPro" id="IPR012337">
    <property type="entry name" value="RNaseH-like_sf"/>
</dbReference>
<accession>A0A1I2SA87</accession>
<organism evidence="2 3">
    <name type="scientific">Neptunomonas qingdaonensis</name>
    <dbReference type="NCBI Taxonomy" id="1045558"/>
    <lineage>
        <taxon>Bacteria</taxon>
        <taxon>Pseudomonadati</taxon>
        <taxon>Pseudomonadota</taxon>
        <taxon>Gammaproteobacteria</taxon>
        <taxon>Oceanospirillales</taxon>
        <taxon>Oceanospirillaceae</taxon>
        <taxon>Neptunomonas</taxon>
    </lineage>
</organism>
<dbReference type="SUPFAM" id="SSF53098">
    <property type="entry name" value="Ribonuclease H-like"/>
    <property type="match status" value="1"/>
</dbReference>